<gene>
    <name evidence="1" type="ORF">H5993_03715</name>
</gene>
<organism evidence="1 2">
    <name type="scientific">Limosilactobacillus alvi</name>
    <dbReference type="NCBI Taxonomy" id="990412"/>
    <lineage>
        <taxon>Bacteria</taxon>
        <taxon>Bacillati</taxon>
        <taxon>Bacillota</taxon>
        <taxon>Bacilli</taxon>
        <taxon>Lactobacillales</taxon>
        <taxon>Lactobacillaceae</taxon>
        <taxon>Limosilactobacillus</taxon>
    </lineage>
</organism>
<keyword evidence="2" id="KW-1185">Reference proteome</keyword>
<evidence type="ECO:0000313" key="2">
    <source>
        <dbReference type="Proteomes" id="UP000776629"/>
    </source>
</evidence>
<protein>
    <submittedName>
        <fullName evidence="1">Uncharacterized protein</fullName>
    </submittedName>
</protein>
<proteinExistence type="predicted"/>
<reference evidence="1 2" key="1">
    <citation type="journal article" date="2021" name="Sci. Rep.">
        <title>The distribution of antibiotic resistance genes in chicken gut microbiota commensals.</title>
        <authorList>
            <person name="Juricova H."/>
            <person name="Matiasovicova J."/>
            <person name="Kubasova T."/>
            <person name="Cejkova D."/>
            <person name="Rychlik I."/>
        </authorList>
    </citation>
    <scope>NUCLEOTIDE SEQUENCE [LARGE SCALE GENOMIC DNA]</scope>
    <source>
        <strain evidence="1 2">An810</strain>
    </source>
</reference>
<dbReference type="Proteomes" id="UP000776629">
    <property type="component" value="Unassembled WGS sequence"/>
</dbReference>
<dbReference type="RefSeq" id="WP_180869601.1">
    <property type="nucleotide sequence ID" value="NZ_JACJJQ010000012.1"/>
</dbReference>
<name>A0ABS2EN07_9LACO</name>
<evidence type="ECO:0000313" key="1">
    <source>
        <dbReference type="EMBL" id="MBM6753869.1"/>
    </source>
</evidence>
<dbReference type="EMBL" id="JACJJQ010000012">
    <property type="protein sequence ID" value="MBM6753869.1"/>
    <property type="molecule type" value="Genomic_DNA"/>
</dbReference>
<sequence>MVSNAQKRAKKKWDDKNKDKNRIYRYRSYARKFIRDLATDDDLKELRKMIDERLS</sequence>
<comment type="caution">
    <text evidence="1">The sequence shown here is derived from an EMBL/GenBank/DDBJ whole genome shotgun (WGS) entry which is preliminary data.</text>
</comment>
<accession>A0ABS2EN07</accession>